<comment type="caution">
    <text evidence="2">The sequence shown here is derived from an EMBL/GenBank/DDBJ whole genome shotgun (WGS) entry which is preliminary data.</text>
</comment>
<gene>
    <name evidence="2" type="ORF">AN403_5468</name>
</gene>
<proteinExistence type="predicted"/>
<name>A0A0P8X5F4_PSEFL</name>
<feature type="compositionally biased region" description="Polar residues" evidence="1">
    <location>
        <begin position="1"/>
        <end position="11"/>
    </location>
</feature>
<protein>
    <submittedName>
        <fullName evidence="2">Uncharacterized protein</fullName>
    </submittedName>
</protein>
<dbReference type="EMBL" id="LJXB01000055">
    <property type="protein sequence ID" value="KPU61424.1"/>
    <property type="molecule type" value="Genomic_DNA"/>
</dbReference>
<accession>A0A0P8X5F4</accession>
<evidence type="ECO:0000256" key="1">
    <source>
        <dbReference type="SAM" id="MobiDB-lite"/>
    </source>
</evidence>
<reference evidence="2 3" key="1">
    <citation type="submission" date="2015-09" db="EMBL/GenBank/DDBJ databases">
        <authorList>
            <person name="Jackson K.R."/>
            <person name="Lunt B.L."/>
            <person name="Fisher J.N.B."/>
            <person name="Gardner A.V."/>
            <person name="Bailey M.E."/>
            <person name="Deus L.M."/>
            <person name="Earl A.S."/>
            <person name="Gibby P.D."/>
            <person name="Hartmann K.A."/>
            <person name="Liu J.E."/>
            <person name="Manci A.M."/>
            <person name="Nielsen D.A."/>
            <person name="Solomon M.B."/>
            <person name="Breakwell D.P."/>
            <person name="Burnett S.H."/>
            <person name="Grose J.H."/>
        </authorList>
    </citation>
    <scope>NUCLEOTIDE SEQUENCE [LARGE SCALE GENOMIC DNA]</scope>
    <source>
        <strain evidence="2 3">S613</strain>
    </source>
</reference>
<organism evidence="2 3">
    <name type="scientific">Pseudomonas fluorescens</name>
    <dbReference type="NCBI Taxonomy" id="294"/>
    <lineage>
        <taxon>Bacteria</taxon>
        <taxon>Pseudomonadati</taxon>
        <taxon>Pseudomonadota</taxon>
        <taxon>Gammaproteobacteria</taxon>
        <taxon>Pseudomonadales</taxon>
        <taxon>Pseudomonadaceae</taxon>
        <taxon>Pseudomonas</taxon>
    </lineage>
</organism>
<dbReference type="Proteomes" id="UP000050349">
    <property type="component" value="Unassembled WGS sequence"/>
</dbReference>
<feature type="region of interest" description="Disordered" evidence="1">
    <location>
        <begin position="1"/>
        <end position="23"/>
    </location>
</feature>
<evidence type="ECO:0000313" key="3">
    <source>
        <dbReference type="Proteomes" id="UP000050349"/>
    </source>
</evidence>
<dbReference type="AlphaFoldDB" id="A0A0P8X5F4"/>
<evidence type="ECO:0000313" key="2">
    <source>
        <dbReference type="EMBL" id="KPU61424.1"/>
    </source>
</evidence>
<sequence length="85" mass="9405">MESLSRVQEQARSAGRGESGDHFLADQTGFTHAAYRCTAFATKDQFYRALEFTIQAIGKLADGLRLGAERFFGNRKVIHGDVIVP</sequence>